<evidence type="ECO:0000256" key="8">
    <source>
        <dbReference type="HAMAP-Rule" id="MF_00443"/>
    </source>
</evidence>
<keyword evidence="4 8" id="KW-0808">Transferase</keyword>
<dbReference type="GO" id="GO:0005737">
    <property type="term" value="C:cytoplasm"/>
    <property type="evidence" value="ECO:0007669"/>
    <property type="project" value="UniProtKB-SubCell"/>
</dbReference>
<dbReference type="CDD" id="cd04728">
    <property type="entry name" value="ThiG"/>
    <property type="match status" value="1"/>
</dbReference>
<feature type="binding site" evidence="8">
    <location>
        <begin position="225"/>
        <end position="226"/>
    </location>
    <ligand>
        <name>1-deoxy-D-xylulose 5-phosphate</name>
        <dbReference type="ChEBI" id="CHEBI:57792"/>
    </ligand>
</feature>
<dbReference type="RefSeq" id="WP_145064195.1">
    <property type="nucleotide sequence ID" value="NZ_CP036263.1"/>
</dbReference>
<proteinExistence type="inferred from homology"/>
<comment type="subcellular location">
    <subcellularLocation>
        <location evidence="8">Cytoplasm</location>
    </subcellularLocation>
</comment>
<keyword evidence="11" id="KW-1185">Reference proteome</keyword>
<dbReference type="SUPFAM" id="SSF110399">
    <property type="entry name" value="ThiG-like"/>
    <property type="match status" value="1"/>
</dbReference>
<comment type="subunit">
    <text evidence="8">Homotetramer. Forms heterodimers with either ThiH or ThiS.</text>
</comment>
<dbReference type="GO" id="GO:0009229">
    <property type="term" value="P:thiamine diphosphate biosynthetic process"/>
    <property type="evidence" value="ECO:0007669"/>
    <property type="project" value="UniProtKB-UniRule"/>
</dbReference>
<dbReference type="UniPathway" id="UPA00060"/>
<dbReference type="EMBL" id="CP036263">
    <property type="protein sequence ID" value="QDT01003.1"/>
    <property type="molecule type" value="Genomic_DNA"/>
</dbReference>
<comment type="function">
    <text evidence="1 8">Catalyzes the rearrangement of 1-deoxy-D-xylulose 5-phosphate (DXP) to produce the thiazole phosphate moiety of thiamine. Sulfur is provided by the thiocarboxylate moiety of the carrier protein ThiS. In vitro, sulfur can be provided by H(2)S.</text>
</comment>
<reference evidence="10 11" key="1">
    <citation type="submission" date="2019-02" db="EMBL/GenBank/DDBJ databases">
        <title>Deep-cultivation of Planctomycetes and their phenomic and genomic characterization uncovers novel biology.</title>
        <authorList>
            <person name="Wiegand S."/>
            <person name="Jogler M."/>
            <person name="Boedeker C."/>
            <person name="Pinto D."/>
            <person name="Vollmers J."/>
            <person name="Rivas-Marin E."/>
            <person name="Kohn T."/>
            <person name="Peeters S.H."/>
            <person name="Heuer A."/>
            <person name="Rast P."/>
            <person name="Oberbeckmann S."/>
            <person name="Bunk B."/>
            <person name="Jeske O."/>
            <person name="Meyerdierks A."/>
            <person name="Storesund J.E."/>
            <person name="Kallscheuer N."/>
            <person name="Luecker S."/>
            <person name="Lage O.M."/>
            <person name="Pohl T."/>
            <person name="Merkel B.J."/>
            <person name="Hornburger P."/>
            <person name="Mueller R.-W."/>
            <person name="Bruemmer F."/>
            <person name="Labrenz M."/>
            <person name="Spormann A.M."/>
            <person name="Op den Camp H."/>
            <person name="Overmann J."/>
            <person name="Amann R."/>
            <person name="Jetten M.S.M."/>
            <person name="Mascher T."/>
            <person name="Medema M.H."/>
            <person name="Devos D.P."/>
            <person name="Kaster A.-K."/>
            <person name="Ovreas L."/>
            <person name="Rohde M."/>
            <person name="Galperin M.Y."/>
            <person name="Jogler C."/>
        </authorList>
    </citation>
    <scope>NUCLEOTIDE SEQUENCE [LARGE SCALE GENOMIC DNA]</scope>
    <source>
        <strain evidence="10 11">HG15A2</strain>
    </source>
</reference>
<dbReference type="Gene3D" id="3.20.20.70">
    <property type="entry name" value="Aldolase class I"/>
    <property type="match status" value="1"/>
</dbReference>
<dbReference type="GO" id="GO:1990107">
    <property type="term" value="F:thiazole synthase activity"/>
    <property type="evidence" value="ECO:0007669"/>
    <property type="project" value="UniProtKB-EC"/>
</dbReference>
<evidence type="ECO:0000256" key="4">
    <source>
        <dbReference type="ARBA" id="ARBA00022679"/>
    </source>
</evidence>
<sequence>MPTETLTADSLTIGTHTLASRLIVGTGKYSTYEQMGESLAASGTDCITVAIRRERLIDAEGNNLLDFIDTSRYTLLPNTAGCFNADDAVRVAKLGREILLGIENPGADWVKLECLADTRTLLPDPVATIDATERLVADGFQVLVYTSDDPIVARRLKEAGAASVMPAGSPIGSGQGVLNPNNIRICLEYLKEGDPDYPVIVDAGVGGASDVAAAMELGVDGVLLNTAVAHAADPVLMAEAMQHGIKAGRKSYLAGRIPKKLYATASSPEEGAITARPR</sequence>
<evidence type="ECO:0000256" key="2">
    <source>
        <dbReference type="ARBA" id="ARBA00004948"/>
    </source>
</evidence>
<feature type="binding site" evidence="8">
    <location>
        <position position="172"/>
    </location>
    <ligand>
        <name>1-deoxy-D-xylulose 5-phosphate</name>
        <dbReference type="ChEBI" id="CHEBI:57792"/>
    </ligand>
</feature>
<dbReference type="EC" id="2.8.1.10" evidence="3 8"/>
<evidence type="ECO:0000313" key="11">
    <source>
        <dbReference type="Proteomes" id="UP000319852"/>
    </source>
</evidence>
<evidence type="ECO:0000259" key="9">
    <source>
        <dbReference type="Pfam" id="PF05690"/>
    </source>
</evidence>
<evidence type="ECO:0000256" key="1">
    <source>
        <dbReference type="ARBA" id="ARBA00002834"/>
    </source>
</evidence>
<name>A0A517N1J4_9BACT</name>
<accession>A0A517N1J4</accession>
<dbReference type="HAMAP" id="MF_00443">
    <property type="entry name" value="ThiG"/>
    <property type="match status" value="1"/>
</dbReference>
<evidence type="ECO:0000256" key="3">
    <source>
        <dbReference type="ARBA" id="ARBA00011960"/>
    </source>
</evidence>
<dbReference type="InterPro" id="IPR013785">
    <property type="entry name" value="Aldolase_TIM"/>
</dbReference>
<comment type="similarity">
    <text evidence="8">Belongs to the ThiG family.</text>
</comment>
<organism evidence="10 11">
    <name type="scientific">Adhaeretor mobilis</name>
    <dbReference type="NCBI Taxonomy" id="1930276"/>
    <lineage>
        <taxon>Bacteria</taxon>
        <taxon>Pseudomonadati</taxon>
        <taxon>Planctomycetota</taxon>
        <taxon>Planctomycetia</taxon>
        <taxon>Pirellulales</taxon>
        <taxon>Lacipirellulaceae</taxon>
        <taxon>Adhaeretor</taxon>
    </lineage>
</organism>
<dbReference type="InterPro" id="IPR008867">
    <property type="entry name" value="ThiG"/>
</dbReference>
<keyword evidence="5 8" id="KW-0784">Thiamine biosynthesis</keyword>
<protein>
    <recommendedName>
        <fullName evidence="3 8">Thiazole synthase</fullName>
        <ecNumber evidence="3 8">2.8.1.10</ecNumber>
    </recommendedName>
</protein>
<dbReference type="KEGG" id="amob:HG15A2_43450"/>
<evidence type="ECO:0000313" key="10">
    <source>
        <dbReference type="EMBL" id="QDT01003.1"/>
    </source>
</evidence>
<evidence type="ECO:0000256" key="6">
    <source>
        <dbReference type="ARBA" id="ARBA00023270"/>
    </source>
</evidence>
<dbReference type="OrthoDB" id="9805935at2"/>
<feature type="active site" description="Schiff-base intermediate with DXP" evidence="8">
    <location>
        <position position="111"/>
    </location>
</feature>
<comment type="catalytic activity">
    <reaction evidence="7 8">
        <text>[ThiS sulfur-carrier protein]-C-terminal-Gly-aminoethanethioate + 2-iminoacetate + 1-deoxy-D-xylulose 5-phosphate = [ThiS sulfur-carrier protein]-C-terminal Gly-Gly + 2-[(2R,5Z)-2-carboxy-4-methylthiazol-5(2H)-ylidene]ethyl phosphate + 2 H2O + H(+)</text>
        <dbReference type="Rhea" id="RHEA:26297"/>
        <dbReference type="Rhea" id="RHEA-COMP:12909"/>
        <dbReference type="Rhea" id="RHEA-COMP:19908"/>
        <dbReference type="ChEBI" id="CHEBI:15377"/>
        <dbReference type="ChEBI" id="CHEBI:15378"/>
        <dbReference type="ChEBI" id="CHEBI:57792"/>
        <dbReference type="ChEBI" id="CHEBI:62899"/>
        <dbReference type="ChEBI" id="CHEBI:77846"/>
        <dbReference type="ChEBI" id="CHEBI:90778"/>
        <dbReference type="ChEBI" id="CHEBI:232372"/>
        <dbReference type="EC" id="2.8.1.10"/>
    </reaction>
</comment>
<dbReference type="InterPro" id="IPR033983">
    <property type="entry name" value="Thiazole_synthase_ThiG"/>
</dbReference>
<dbReference type="Proteomes" id="UP000319852">
    <property type="component" value="Chromosome"/>
</dbReference>
<feature type="domain" description="Thiazole synthase ThiG" evidence="9">
    <location>
        <begin position="13"/>
        <end position="268"/>
    </location>
</feature>
<comment type="pathway">
    <text evidence="2 8">Cofactor biosynthesis; thiamine diphosphate biosynthesis.</text>
</comment>
<dbReference type="PANTHER" id="PTHR34266:SF2">
    <property type="entry name" value="THIAZOLE SYNTHASE"/>
    <property type="match status" value="1"/>
</dbReference>
<dbReference type="AlphaFoldDB" id="A0A517N1J4"/>
<evidence type="ECO:0000256" key="5">
    <source>
        <dbReference type="ARBA" id="ARBA00022977"/>
    </source>
</evidence>
<evidence type="ECO:0000256" key="7">
    <source>
        <dbReference type="ARBA" id="ARBA00049897"/>
    </source>
</evidence>
<gene>
    <name evidence="8 10" type="primary">thiG</name>
    <name evidence="10" type="ORF">HG15A2_43450</name>
</gene>
<feature type="binding site" evidence="8">
    <location>
        <begin position="203"/>
        <end position="204"/>
    </location>
    <ligand>
        <name>1-deoxy-D-xylulose 5-phosphate</name>
        <dbReference type="ChEBI" id="CHEBI:57792"/>
    </ligand>
</feature>
<dbReference type="PANTHER" id="PTHR34266">
    <property type="entry name" value="THIAZOLE SYNTHASE"/>
    <property type="match status" value="1"/>
</dbReference>
<dbReference type="Pfam" id="PF05690">
    <property type="entry name" value="ThiG"/>
    <property type="match status" value="1"/>
</dbReference>
<keyword evidence="6 8" id="KW-0704">Schiff base</keyword>
<keyword evidence="8" id="KW-0963">Cytoplasm</keyword>